<evidence type="ECO:0000256" key="1">
    <source>
        <dbReference type="SAM" id="Coils"/>
    </source>
</evidence>
<feature type="region of interest" description="Disordered" evidence="2">
    <location>
        <begin position="188"/>
        <end position="212"/>
    </location>
</feature>
<evidence type="ECO:0000256" key="2">
    <source>
        <dbReference type="SAM" id="MobiDB-lite"/>
    </source>
</evidence>
<dbReference type="AlphaFoldDB" id="A0AA88X8K6"/>
<organism evidence="4 5">
    <name type="scientific">Escallonia herrerae</name>
    <dbReference type="NCBI Taxonomy" id="1293975"/>
    <lineage>
        <taxon>Eukaryota</taxon>
        <taxon>Viridiplantae</taxon>
        <taxon>Streptophyta</taxon>
        <taxon>Embryophyta</taxon>
        <taxon>Tracheophyta</taxon>
        <taxon>Spermatophyta</taxon>
        <taxon>Magnoliopsida</taxon>
        <taxon>eudicotyledons</taxon>
        <taxon>Gunneridae</taxon>
        <taxon>Pentapetalae</taxon>
        <taxon>asterids</taxon>
        <taxon>campanulids</taxon>
        <taxon>Escalloniales</taxon>
        <taxon>Escalloniaceae</taxon>
        <taxon>Escallonia</taxon>
    </lineage>
</organism>
<comment type="caution">
    <text evidence="4">The sequence shown here is derived from an EMBL/GenBank/DDBJ whole genome shotgun (WGS) entry which is preliminary data.</text>
</comment>
<dbReference type="InterPro" id="IPR007321">
    <property type="entry name" value="Transposase_28"/>
</dbReference>
<reference evidence="4" key="1">
    <citation type="submission" date="2022-12" db="EMBL/GenBank/DDBJ databases">
        <title>Draft genome assemblies for two species of Escallonia (Escalloniales).</title>
        <authorList>
            <person name="Chanderbali A."/>
            <person name="Dervinis C."/>
            <person name="Anghel I."/>
            <person name="Soltis D."/>
            <person name="Soltis P."/>
            <person name="Zapata F."/>
        </authorList>
    </citation>
    <scope>NUCLEOTIDE SEQUENCE</scope>
    <source>
        <strain evidence="4">UCBG64.0493</strain>
        <tissue evidence="4">Leaf</tissue>
    </source>
</reference>
<dbReference type="EMBL" id="JAVXUP010000053">
    <property type="protein sequence ID" value="KAK3040489.1"/>
    <property type="molecule type" value="Genomic_DNA"/>
</dbReference>
<protein>
    <recommendedName>
        <fullName evidence="3">Transposase (putative) gypsy type domain-containing protein</fullName>
    </recommendedName>
</protein>
<name>A0AA88X8K6_9ASTE</name>
<accession>A0AA88X8K6</accession>
<feature type="coiled-coil region" evidence="1">
    <location>
        <begin position="101"/>
        <end position="152"/>
    </location>
</feature>
<sequence length="212" mass="23938">MSTEDLLELIREYPLPEGWYAHVPGLQEPANYGTKFETGIYEEQVKSGYWLPLHPFALHFFEHYHMAPGQLVPNGWRKLIGLIYLMYASGSMMLSRFEMARQVAAKKAQQKRDAIRAAEEATRPAEELSKRKADYLAQIKTLEKRLEWAKRRTTEEAKKAKEMFAKHFPDIPLGDFVMPAVASPEIAMPLEAGDAAASHPPEEGPSGDAPEP</sequence>
<keyword evidence="5" id="KW-1185">Reference proteome</keyword>
<feature type="domain" description="Transposase (putative) gypsy type" evidence="3">
    <location>
        <begin position="43"/>
        <end position="86"/>
    </location>
</feature>
<gene>
    <name evidence="4" type="ORF">RJ639_028774</name>
</gene>
<dbReference type="Proteomes" id="UP001188597">
    <property type="component" value="Unassembled WGS sequence"/>
</dbReference>
<evidence type="ECO:0000259" key="3">
    <source>
        <dbReference type="Pfam" id="PF04195"/>
    </source>
</evidence>
<evidence type="ECO:0000313" key="4">
    <source>
        <dbReference type="EMBL" id="KAK3040489.1"/>
    </source>
</evidence>
<evidence type="ECO:0000313" key="5">
    <source>
        <dbReference type="Proteomes" id="UP001188597"/>
    </source>
</evidence>
<proteinExistence type="predicted"/>
<keyword evidence="1" id="KW-0175">Coiled coil</keyword>
<dbReference type="Pfam" id="PF04195">
    <property type="entry name" value="Transposase_28"/>
    <property type="match status" value="1"/>
</dbReference>